<dbReference type="InterPro" id="IPR017853">
    <property type="entry name" value="GH"/>
</dbReference>
<dbReference type="OrthoDB" id="1688691at2"/>
<dbReference type="RefSeq" id="WP_057817173.1">
    <property type="nucleotide sequence ID" value="NZ_AZEC01000001.1"/>
</dbReference>
<dbReference type="EMBL" id="AZEC01000001">
    <property type="protein sequence ID" value="KRL14454.1"/>
    <property type="molecule type" value="Genomic_DNA"/>
</dbReference>
<name>A0A0R1N2B0_9LACO</name>
<dbReference type="Pfam" id="PF00232">
    <property type="entry name" value="Glyco_hydro_1"/>
    <property type="match status" value="2"/>
</dbReference>
<dbReference type="GO" id="GO:0005829">
    <property type="term" value="C:cytosol"/>
    <property type="evidence" value="ECO:0007669"/>
    <property type="project" value="TreeGrafter"/>
</dbReference>
<sequence>MAFDKNFLWGGATAANQYEGGYLDGGKGLSTSDVLTAGAHDKRRRVTWKNPTTGETGSTSFDFLKSQRVVPEGTVPAVLNDEYYPSHVATDFYHHYKEDIGLMAEMGFKAFRLSINWARIFPNGDDAEPNEEGLAFYDHVFDECQKHGIEPLVTLSHYETPLALAINYNGWASRRLIDFFVKYATTVMTRYKGKVKYWLTFNEINVMEMAPFMGGGVIASSPQIKAQAAHNQFVASAKVVKAAHEIDPTMQVGQMLAYGPLYAYTADPADQLLVMEQMQASMFYADVQTGGHYPQYRLKKYEREGIKLDDTPEDYKLLEKYSADFLSFSCYGSNVVTTHEDGDKTSGNFMMGIKNPYLKTNAWGWAIDPDVLRLALNTLYDRYHKPLWIVENGIGWDDQISADGKIHDSYRIEYLQQNLNSMRDAVTIDGVDLMGYTMWGCIDLVSAGTGEMKKRYGFVYVDRDDNGNGTLDRTPKDSFYWYKKVIASNGEDLTDSLNAESVAAK</sequence>
<dbReference type="GO" id="GO:0008422">
    <property type="term" value="F:beta-glucosidase activity"/>
    <property type="evidence" value="ECO:0007669"/>
    <property type="project" value="TreeGrafter"/>
</dbReference>
<dbReference type="PROSITE" id="PS00653">
    <property type="entry name" value="GLYCOSYL_HYDROL_F1_2"/>
    <property type="match status" value="1"/>
</dbReference>
<comment type="similarity">
    <text evidence="2">Belongs to the glycosyl hydrolase 1 family.</text>
</comment>
<dbReference type="InterPro" id="IPR001360">
    <property type="entry name" value="Glyco_hydro_1"/>
</dbReference>
<dbReference type="SUPFAM" id="SSF51445">
    <property type="entry name" value="(Trans)glycosidases"/>
    <property type="match status" value="1"/>
</dbReference>
<dbReference type="GO" id="GO:0016052">
    <property type="term" value="P:carbohydrate catabolic process"/>
    <property type="evidence" value="ECO:0007669"/>
    <property type="project" value="TreeGrafter"/>
</dbReference>
<organism evidence="3 4">
    <name type="scientific">Schleiferilactobacillus perolens DSM 12744</name>
    <dbReference type="NCBI Taxonomy" id="1423792"/>
    <lineage>
        <taxon>Bacteria</taxon>
        <taxon>Bacillati</taxon>
        <taxon>Bacillota</taxon>
        <taxon>Bacilli</taxon>
        <taxon>Lactobacillales</taxon>
        <taxon>Lactobacillaceae</taxon>
        <taxon>Schleiferilactobacillus</taxon>
    </lineage>
</organism>
<evidence type="ECO:0000256" key="1">
    <source>
        <dbReference type="ARBA" id="ARBA00023295"/>
    </source>
</evidence>
<evidence type="ECO:0000256" key="2">
    <source>
        <dbReference type="RuleBase" id="RU003690"/>
    </source>
</evidence>
<reference evidence="3 4" key="1">
    <citation type="journal article" date="2015" name="Genome Announc.">
        <title>Expanding the biotechnology potential of lactobacilli through comparative genomics of 213 strains and associated genera.</title>
        <authorList>
            <person name="Sun Z."/>
            <person name="Harris H.M."/>
            <person name="McCann A."/>
            <person name="Guo C."/>
            <person name="Argimon S."/>
            <person name="Zhang W."/>
            <person name="Yang X."/>
            <person name="Jeffery I.B."/>
            <person name="Cooney J.C."/>
            <person name="Kagawa T.F."/>
            <person name="Liu W."/>
            <person name="Song Y."/>
            <person name="Salvetti E."/>
            <person name="Wrobel A."/>
            <person name="Rasinkangas P."/>
            <person name="Parkhill J."/>
            <person name="Rea M.C."/>
            <person name="O'Sullivan O."/>
            <person name="Ritari J."/>
            <person name="Douillard F.P."/>
            <person name="Paul Ross R."/>
            <person name="Yang R."/>
            <person name="Briner A.E."/>
            <person name="Felis G.E."/>
            <person name="de Vos W.M."/>
            <person name="Barrangou R."/>
            <person name="Klaenhammer T.R."/>
            <person name="Caufield P.W."/>
            <person name="Cui Y."/>
            <person name="Zhang H."/>
            <person name="O'Toole P.W."/>
        </authorList>
    </citation>
    <scope>NUCLEOTIDE SEQUENCE [LARGE SCALE GENOMIC DNA]</scope>
    <source>
        <strain evidence="3 4">DSM 12744</strain>
    </source>
</reference>
<proteinExistence type="inferred from homology"/>
<dbReference type="STRING" id="1423792.FD09_GL000102"/>
<dbReference type="PRINTS" id="PR00131">
    <property type="entry name" value="GLHYDRLASE1"/>
</dbReference>
<evidence type="ECO:0000313" key="3">
    <source>
        <dbReference type="EMBL" id="KRL14454.1"/>
    </source>
</evidence>
<protein>
    <submittedName>
        <fullName evidence="3">6-phospho-beta-glucosidase</fullName>
    </submittedName>
</protein>
<keyword evidence="1" id="KW-0326">Glycosidase</keyword>
<dbReference type="AlphaFoldDB" id="A0A0R1N2B0"/>
<evidence type="ECO:0000313" key="4">
    <source>
        <dbReference type="Proteomes" id="UP000051330"/>
    </source>
</evidence>
<comment type="caution">
    <text evidence="3">The sequence shown here is derived from an EMBL/GenBank/DDBJ whole genome shotgun (WGS) entry which is preliminary data.</text>
</comment>
<dbReference type="PATRIC" id="fig|1423792.3.peg.104"/>
<dbReference type="InterPro" id="IPR033132">
    <property type="entry name" value="GH_1_N_CS"/>
</dbReference>
<dbReference type="Gene3D" id="3.20.20.80">
    <property type="entry name" value="Glycosidases"/>
    <property type="match status" value="1"/>
</dbReference>
<gene>
    <name evidence="3" type="ORF">FD09_GL000102</name>
</gene>
<keyword evidence="4" id="KW-1185">Reference proteome</keyword>
<dbReference type="PANTHER" id="PTHR10353">
    <property type="entry name" value="GLYCOSYL HYDROLASE"/>
    <property type="match status" value="1"/>
</dbReference>
<accession>A0A0R1N2B0</accession>
<dbReference type="Proteomes" id="UP000051330">
    <property type="component" value="Unassembled WGS sequence"/>
</dbReference>
<dbReference type="PANTHER" id="PTHR10353:SF122">
    <property type="entry name" value="6-PHOSPHO-BETA-GLUCOSIDASE ASCB-RELATED"/>
    <property type="match status" value="1"/>
</dbReference>
<keyword evidence="1" id="KW-0378">Hydrolase</keyword>